<comment type="caution">
    <text evidence="1">The sequence shown here is derived from an EMBL/GenBank/DDBJ whole genome shotgun (WGS) entry which is preliminary data.</text>
</comment>
<gene>
    <name evidence="1" type="ORF">PXEA_LOCUS1565</name>
</gene>
<dbReference type="EMBL" id="CAAALY010003214">
    <property type="protein sequence ID" value="VEL08125.1"/>
    <property type="molecule type" value="Genomic_DNA"/>
</dbReference>
<accession>A0A3S5BLJ7</accession>
<dbReference type="AlphaFoldDB" id="A0A3S5BLJ7"/>
<keyword evidence="2" id="KW-1185">Reference proteome</keyword>
<organism evidence="1 2">
    <name type="scientific">Protopolystoma xenopodis</name>
    <dbReference type="NCBI Taxonomy" id="117903"/>
    <lineage>
        <taxon>Eukaryota</taxon>
        <taxon>Metazoa</taxon>
        <taxon>Spiralia</taxon>
        <taxon>Lophotrochozoa</taxon>
        <taxon>Platyhelminthes</taxon>
        <taxon>Monogenea</taxon>
        <taxon>Polyopisthocotylea</taxon>
        <taxon>Polystomatidea</taxon>
        <taxon>Polystomatidae</taxon>
        <taxon>Protopolystoma</taxon>
    </lineage>
</organism>
<evidence type="ECO:0000313" key="2">
    <source>
        <dbReference type="Proteomes" id="UP000784294"/>
    </source>
</evidence>
<name>A0A3S5BLJ7_9PLAT</name>
<sequence length="125" mass="14186">MQHTSAIRHLSPAIFTKSGSWATFHIDSQTHIISLPHLLPPHSMLSLSERPILNHLFGQILEWSLFSSADYLFFYPLFRFCLDPVSFSLAIAEKFLHLSTTIVFLCFTDGSARVVIFLNKSSFAL</sequence>
<dbReference type="Proteomes" id="UP000784294">
    <property type="component" value="Unassembled WGS sequence"/>
</dbReference>
<evidence type="ECO:0000313" key="1">
    <source>
        <dbReference type="EMBL" id="VEL08125.1"/>
    </source>
</evidence>
<proteinExistence type="predicted"/>
<reference evidence="1" key="1">
    <citation type="submission" date="2018-11" db="EMBL/GenBank/DDBJ databases">
        <authorList>
            <consortium name="Pathogen Informatics"/>
        </authorList>
    </citation>
    <scope>NUCLEOTIDE SEQUENCE</scope>
</reference>
<protein>
    <submittedName>
        <fullName evidence="1">Uncharacterized protein</fullName>
    </submittedName>
</protein>